<evidence type="ECO:0000256" key="1">
    <source>
        <dbReference type="SAM" id="MobiDB-lite"/>
    </source>
</evidence>
<reference evidence="2 3" key="1">
    <citation type="submission" date="2024-02" db="EMBL/GenBank/DDBJ databases">
        <title>A draft genome for the cacao thread blight pathogen Marasmius crinis-equi.</title>
        <authorList>
            <person name="Cohen S.P."/>
            <person name="Baruah I.K."/>
            <person name="Amoako-Attah I."/>
            <person name="Bukari Y."/>
            <person name="Meinhardt L.W."/>
            <person name="Bailey B.A."/>
        </authorList>
    </citation>
    <scope>NUCLEOTIDE SEQUENCE [LARGE SCALE GENOMIC DNA]</scope>
    <source>
        <strain evidence="2 3">GH-76</strain>
    </source>
</reference>
<dbReference type="EMBL" id="JBAHYK010004025">
    <property type="protein sequence ID" value="KAL0563043.1"/>
    <property type="molecule type" value="Genomic_DNA"/>
</dbReference>
<organism evidence="2 3">
    <name type="scientific">Marasmius crinis-equi</name>
    <dbReference type="NCBI Taxonomy" id="585013"/>
    <lineage>
        <taxon>Eukaryota</taxon>
        <taxon>Fungi</taxon>
        <taxon>Dikarya</taxon>
        <taxon>Basidiomycota</taxon>
        <taxon>Agaricomycotina</taxon>
        <taxon>Agaricomycetes</taxon>
        <taxon>Agaricomycetidae</taxon>
        <taxon>Agaricales</taxon>
        <taxon>Marasmiineae</taxon>
        <taxon>Marasmiaceae</taxon>
        <taxon>Marasmius</taxon>
    </lineage>
</organism>
<comment type="caution">
    <text evidence="2">The sequence shown here is derived from an EMBL/GenBank/DDBJ whole genome shotgun (WGS) entry which is preliminary data.</text>
</comment>
<proteinExistence type="predicted"/>
<evidence type="ECO:0000313" key="3">
    <source>
        <dbReference type="Proteomes" id="UP001465976"/>
    </source>
</evidence>
<feature type="region of interest" description="Disordered" evidence="1">
    <location>
        <begin position="120"/>
        <end position="166"/>
    </location>
</feature>
<feature type="compositionally biased region" description="Polar residues" evidence="1">
    <location>
        <begin position="149"/>
        <end position="166"/>
    </location>
</feature>
<protein>
    <submittedName>
        <fullName evidence="2">Uncharacterized protein</fullName>
    </submittedName>
</protein>
<name>A0ABR3EJL2_9AGAR</name>
<gene>
    <name evidence="2" type="ORF">V5O48_019036</name>
</gene>
<accession>A0ABR3EJL2</accession>
<sequence length="278" mass="31089">MKATVSTCDAFKKFVIILYPCTFKLKFTLLKLEEEVASMSAWFKQAVRILRTTFNAEVDARDAELSEKLDGDKQQLVTQHEEQTRELLAKSEEEMKEMGRHLRVKLAFLKKLRNRERIQQTCTQHPTAPVQANGPKSVSHHAEAEKSLAGSSAQHTEAGTVAASNVPRQLSSELAKLHQRNSTLDMANAQSLQADVERVILRLGNLPLTSDEKEIQSALTWTEKVLCEVNHDCKSIKDKGALTVVAIVKERAAHASTLVKDWRVRHPATSPLEVDNST</sequence>
<keyword evidence="3" id="KW-1185">Reference proteome</keyword>
<evidence type="ECO:0000313" key="2">
    <source>
        <dbReference type="EMBL" id="KAL0563043.1"/>
    </source>
</evidence>
<dbReference type="Proteomes" id="UP001465976">
    <property type="component" value="Unassembled WGS sequence"/>
</dbReference>